<evidence type="ECO:0000256" key="1">
    <source>
        <dbReference type="SAM" id="MobiDB-lite"/>
    </source>
</evidence>
<reference evidence="3 4" key="1">
    <citation type="submission" date="2020-04" db="EMBL/GenBank/DDBJ databases">
        <authorList>
            <person name="Liu S."/>
        </authorList>
    </citation>
    <scope>NUCLEOTIDE SEQUENCE [LARGE SCALE GENOMIC DNA]</scope>
    <source>
        <strain evidence="3 4">CGMCC 1.15091</strain>
    </source>
</reference>
<proteinExistence type="predicted"/>
<organism evidence="3 4">
    <name type="scientific">Arthrobacter deserti</name>
    <dbReference type="NCBI Taxonomy" id="1742687"/>
    <lineage>
        <taxon>Bacteria</taxon>
        <taxon>Bacillati</taxon>
        <taxon>Actinomycetota</taxon>
        <taxon>Actinomycetes</taxon>
        <taxon>Micrococcales</taxon>
        <taxon>Micrococcaceae</taxon>
        <taxon>Arthrobacter</taxon>
    </lineage>
</organism>
<evidence type="ECO:0000313" key="4">
    <source>
        <dbReference type="Proteomes" id="UP000523795"/>
    </source>
</evidence>
<sequence>MAAASVTLTSSRARFRSGSLYSTASDGHSVEYRTSGAALDTRTSSSSCCWDSSGSGTASVSWISSGWSISFDHSPCPAPPPCESAHHYGGGTGQGRLSDNGDVSEVRPEVPAAPPAPASGQAPVPAPQEQQVKPILTAKQAKRANQTFKGMVISVLLTIAVAIPVVLMNPGSKPETYQRNTDVAAVALEAEPAAGYLPVVPPLPGGWPSNYARWSSGGTGAVPAWEAGYLTGGGHHIALTQTSKANPTWIAQATGGAPVTGQRRIGGADWELRDSGAGPRSLVLEQSGYTVILKGEADLAEFDALGAAVADDLRGR</sequence>
<feature type="compositionally biased region" description="Low complexity" evidence="1">
    <location>
        <begin position="118"/>
        <end position="128"/>
    </location>
</feature>
<keyword evidence="4" id="KW-1185">Reference proteome</keyword>
<feature type="region of interest" description="Disordered" evidence="1">
    <location>
        <begin position="82"/>
        <end position="128"/>
    </location>
</feature>
<name>A0ABX1JMD3_9MICC</name>
<evidence type="ECO:0000313" key="3">
    <source>
        <dbReference type="EMBL" id="NKX50452.1"/>
    </source>
</evidence>
<keyword evidence="2" id="KW-0812">Transmembrane</keyword>
<dbReference type="Pfam" id="PF14030">
    <property type="entry name" value="DUF4245"/>
    <property type="match status" value="1"/>
</dbReference>
<accession>A0ABX1JMD3</accession>
<keyword evidence="2" id="KW-0472">Membrane</keyword>
<protein>
    <submittedName>
        <fullName evidence="3">DUF4245 domain-containing protein</fullName>
    </submittedName>
</protein>
<gene>
    <name evidence="3" type="ORF">HER39_07705</name>
</gene>
<dbReference type="InterPro" id="IPR025339">
    <property type="entry name" value="DUF4245"/>
</dbReference>
<dbReference type="Proteomes" id="UP000523795">
    <property type="component" value="Unassembled WGS sequence"/>
</dbReference>
<feature type="transmembrane region" description="Helical" evidence="2">
    <location>
        <begin position="148"/>
        <end position="168"/>
    </location>
</feature>
<keyword evidence="2" id="KW-1133">Transmembrane helix</keyword>
<dbReference type="EMBL" id="JAAZSR010000092">
    <property type="protein sequence ID" value="NKX50452.1"/>
    <property type="molecule type" value="Genomic_DNA"/>
</dbReference>
<comment type="caution">
    <text evidence="3">The sequence shown here is derived from an EMBL/GenBank/DDBJ whole genome shotgun (WGS) entry which is preliminary data.</text>
</comment>
<evidence type="ECO:0000256" key="2">
    <source>
        <dbReference type="SAM" id="Phobius"/>
    </source>
</evidence>